<dbReference type="Pfam" id="PF13185">
    <property type="entry name" value="GAF_2"/>
    <property type="match status" value="1"/>
</dbReference>
<dbReference type="Proteomes" id="UP000249467">
    <property type="component" value="Unassembled WGS sequence"/>
</dbReference>
<evidence type="ECO:0000313" key="3">
    <source>
        <dbReference type="EMBL" id="PZO37516.1"/>
    </source>
</evidence>
<evidence type="ECO:0000256" key="1">
    <source>
        <dbReference type="SAM" id="MobiDB-lite"/>
    </source>
</evidence>
<reference evidence="3 4" key="2">
    <citation type="submission" date="2018-06" db="EMBL/GenBank/DDBJ databases">
        <title>Metagenomic assembly of (sub)arctic Cyanobacteria and their associated microbiome from non-axenic cultures.</title>
        <authorList>
            <person name="Baurain D."/>
        </authorList>
    </citation>
    <scope>NUCLEOTIDE SEQUENCE [LARGE SCALE GENOMIC DNA]</scope>
    <source>
        <strain evidence="3">ULC066bin1</strain>
    </source>
</reference>
<feature type="domain" description="GAF" evidence="2">
    <location>
        <begin position="61"/>
        <end position="209"/>
    </location>
</feature>
<sequence length="214" mass="23753">MNPKMIDEQEQPSQERLSASPFQGNRDERMLLIAAQSAIQLQTTLLKNSISYAQSVSGSLILKTTLKNSLENVIKLTNADEGSIFLIDENWVVMESILARGPMARDLKDSVISKVLDDGLAGWALRHRQIGIIHDAIADDRWVQLPDQPYKARSALAVPLMYGIDAIGIITLTHSQPNHFDEAIAMTMQYSMESITAIILNAQIHAEYRPLGVT</sequence>
<dbReference type="SUPFAM" id="SSF55781">
    <property type="entry name" value="GAF domain-like"/>
    <property type="match status" value="1"/>
</dbReference>
<comment type="caution">
    <text evidence="3">The sequence shown here is derived from an EMBL/GenBank/DDBJ whole genome shotgun (WGS) entry which is preliminary data.</text>
</comment>
<dbReference type="InterPro" id="IPR003018">
    <property type="entry name" value="GAF"/>
</dbReference>
<dbReference type="AlphaFoldDB" id="A0A2W4VYW9"/>
<protein>
    <recommendedName>
        <fullName evidence="2">GAF domain-containing protein</fullName>
    </recommendedName>
</protein>
<accession>A0A2W4VYW9</accession>
<name>A0A2W4VYW9_9CYAN</name>
<feature type="region of interest" description="Disordered" evidence="1">
    <location>
        <begin position="1"/>
        <end position="21"/>
    </location>
</feature>
<organism evidence="3 4">
    <name type="scientific">Pseudanabaena frigida</name>
    <dbReference type="NCBI Taxonomy" id="945775"/>
    <lineage>
        <taxon>Bacteria</taxon>
        <taxon>Bacillati</taxon>
        <taxon>Cyanobacteriota</taxon>
        <taxon>Cyanophyceae</taxon>
        <taxon>Pseudanabaenales</taxon>
        <taxon>Pseudanabaenaceae</taxon>
        <taxon>Pseudanabaena</taxon>
    </lineage>
</organism>
<dbReference type="EMBL" id="QBML01000030">
    <property type="protein sequence ID" value="PZO37516.1"/>
    <property type="molecule type" value="Genomic_DNA"/>
</dbReference>
<proteinExistence type="predicted"/>
<evidence type="ECO:0000259" key="2">
    <source>
        <dbReference type="SMART" id="SM00065"/>
    </source>
</evidence>
<reference evidence="3 4" key="1">
    <citation type="submission" date="2018-04" db="EMBL/GenBank/DDBJ databases">
        <authorList>
            <person name="Go L.Y."/>
            <person name="Mitchell J.A."/>
        </authorList>
    </citation>
    <scope>NUCLEOTIDE SEQUENCE [LARGE SCALE GENOMIC DNA]</scope>
    <source>
        <strain evidence="3">ULC066bin1</strain>
    </source>
</reference>
<dbReference type="InterPro" id="IPR029016">
    <property type="entry name" value="GAF-like_dom_sf"/>
</dbReference>
<dbReference type="SMART" id="SM00065">
    <property type="entry name" value="GAF"/>
    <property type="match status" value="1"/>
</dbReference>
<gene>
    <name evidence="3" type="ORF">DCF19_18615</name>
</gene>
<feature type="compositionally biased region" description="Polar residues" evidence="1">
    <location>
        <begin position="11"/>
        <end position="21"/>
    </location>
</feature>
<evidence type="ECO:0000313" key="4">
    <source>
        <dbReference type="Proteomes" id="UP000249467"/>
    </source>
</evidence>
<dbReference type="Gene3D" id="3.30.450.40">
    <property type="match status" value="1"/>
</dbReference>